<accession>A0A3B0SCM6</accession>
<evidence type="ECO:0000259" key="1">
    <source>
        <dbReference type="Pfam" id="PF01208"/>
    </source>
</evidence>
<gene>
    <name evidence="2" type="ORF">MNBD_ALPHA01-1882</name>
</gene>
<reference evidence="2" key="1">
    <citation type="submission" date="2018-06" db="EMBL/GenBank/DDBJ databases">
        <authorList>
            <person name="Zhirakovskaya E."/>
        </authorList>
    </citation>
    <scope>NUCLEOTIDE SEQUENCE</scope>
</reference>
<feature type="domain" description="Uroporphyrinogen decarboxylase (URO-D)" evidence="1">
    <location>
        <begin position="207"/>
        <end position="416"/>
    </location>
</feature>
<dbReference type="PANTHER" id="PTHR47099:SF1">
    <property type="entry name" value="METHYLCOBAMIDE:COM METHYLTRANSFERASE MTBA"/>
    <property type="match status" value="1"/>
</dbReference>
<proteinExistence type="predicted"/>
<dbReference type="Gene3D" id="3.20.20.210">
    <property type="match status" value="1"/>
</dbReference>
<dbReference type="EMBL" id="UOEJ01000181">
    <property type="protein sequence ID" value="VAW04021.1"/>
    <property type="molecule type" value="Genomic_DNA"/>
</dbReference>
<dbReference type="InterPro" id="IPR000257">
    <property type="entry name" value="Uroporphyrinogen_deCOase"/>
</dbReference>
<dbReference type="SUPFAM" id="SSF51726">
    <property type="entry name" value="UROD/MetE-like"/>
    <property type="match status" value="1"/>
</dbReference>
<dbReference type="InterPro" id="IPR038071">
    <property type="entry name" value="UROD/MetE-like_sf"/>
</dbReference>
<sequence>MTPKDKQPSDLYQAREKRIEDVIELRQPDRVPIFLYSTFWAARAAGMTCEQAMYDYSGLSDAMRKAIVDLQPDAFQPCHPMLSLGPTMDMIGYRQLEWPGDGKTNPDVSFQYIDREYMPASEYDEHMLDPTGVYLRKYLPQLADVFKPFADLPEYPSIYYTRILHSLAIFGQPEMQDSLKLLMKAGEEMQKALGENFNFIMEMKESGFPLAASTSGHAPFDVLADYMRGSRGGMLDMFRNKDKLLAAIDKITEFIPRNIIKTASRVPGKIIFIPLHWGLDGFMSPDQFKTFFWPSLREVTLKLIDKGLTPCLFWEGDVTSRLDIIKDIPPGKCIYFFERTDLFKAKKILGDTVCIRGGMPVSTLIMGTPDDVRDRCREMIDVVGDGGGYIMDAAVGIPDEAKPENVRAMFEFTHEYGVY</sequence>
<evidence type="ECO:0000313" key="2">
    <source>
        <dbReference type="EMBL" id="VAW04021.1"/>
    </source>
</evidence>
<dbReference type="Pfam" id="PF01208">
    <property type="entry name" value="URO-D"/>
    <property type="match status" value="1"/>
</dbReference>
<dbReference type="AlphaFoldDB" id="A0A3B0SCM6"/>
<protein>
    <recommendedName>
        <fullName evidence="1">Uroporphyrinogen decarboxylase (URO-D) domain-containing protein</fullName>
    </recommendedName>
</protein>
<dbReference type="GO" id="GO:0004853">
    <property type="term" value="F:uroporphyrinogen decarboxylase activity"/>
    <property type="evidence" value="ECO:0007669"/>
    <property type="project" value="InterPro"/>
</dbReference>
<dbReference type="InterPro" id="IPR052024">
    <property type="entry name" value="Methanogen_methyltrans"/>
</dbReference>
<organism evidence="2">
    <name type="scientific">hydrothermal vent metagenome</name>
    <dbReference type="NCBI Taxonomy" id="652676"/>
    <lineage>
        <taxon>unclassified sequences</taxon>
        <taxon>metagenomes</taxon>
        <taxon>ecological metagenomes</taxon>
    </lineage>
</organism>
<name>A0A3B0SCM6_9ZZZZ</name>
<dbReference type="PANTHER" id="PTHR47099">
    <property type="entry name" value="METHYLCOBAMIDE:COM METHYLTRANSFERASE MTBA"/>
    <property type="match status" value="1"/>
</dbReference>
<dbReference type="GO" id="GO:0006779">
    <property type="term" value="P:porphyrin-containing compound biosynthetic process"/>
    <property type="evidence" value="ECO:0007669"/>
    <property type="project" value="InterPro"/>
</dbReference>